<dbReference type="Gene3D" id="3.90.470.20">
    <property type="entry name" value="4'-phosphopantetheinyl transferase domain"/>
    <property type="match status" value="1"/>
</dbReference>
<dbReference type="Pfam" id="PF01648">
    <property type="entry name" value="ACPS"/>
    <property type="match status" value="1"/>
</dbReference>
<dbReference type="GO" id="GO:0005524">
    <property type="term" value="F:ATP binding"/>
    <property type="evidence" value="ECO:0007669"/>
    <property type="project" value="UniProtKB-KW"/>
</dbReference>
<keyword evidence="4" id="KW-0479">Metal-binding</keyword>
<dbReference type="GO" id="GO:0008897">
    <property type="term" value="F:holo-[acyl-carrier-protein] synthase activity"/>
    <property type="evidence" value="ECO:0007669"/>
    <property type="project" value="InterPro"/>
</dbReference>
<dbReference type="RefSeq" id="WP_033191600.1">
    <property type="nucleotide sequence ID" value="NZ_CP014334.2"/>
</dbReference>
<proteinExistence type="predicted"/>
<dbReference type="GO" id="GO:0003848">
    <property type="term" value="F:2-amino-4-hydroxy-6-hydroxymethyldihydropteridine diphosphokinase activity"/>
    <property type="evidence" value="ECO:0007669"/>
    <property type="project" value="UniProtKB-EC"/>
</dbReference>
<organism evidence="11 12">
    <name type="scientific">Fervidobacterium islandicum</name>
    <dbReference type="NCBI Taxonomy" id="2423"/>
    <lineage>
        <taxon>Bacteria</taxon>
        <taxon>Thermotogati</taxon>
        <taxon>Thermotogota</taxon>
        <taxon>Thermotogae</taxon>
        <taxon>Thermotogales</taxon>
        <taxon>Fervidobacteriaceae</taxon>
        <taxon>Fervidobacterium</taxon>
    </lineage>
</organism>
<dbReference type="InterPro" id="IPR035907">
    <property type="entry name" value="Hppk_sf"/>
</dbReference>
<dbReference type="InterPro" id="IPR000550">
    <property type="entry name" value="Hppk"/>
</dbReference>
<dbReference type="InterPro" id="IPR037143">
    <property type="entry name" value="4-PPantetheinyl_Trfase_dom_sf"/>
</dbReference>
<dbReference type="EMBL" id="CP014334">
    <property type="protein sequence ID" value="AMW33569.1"/>
    <property type="molecule type" value="Genomic_DNA"/>
</dbReference>
<keyword evidence="7" id="KW-0067">ATP-binding</keyword>
<feature type="domain" description="7,8-dihydro-6-hydroxymethylpterin-pyrophosphokinase" evidence="10">
    <location>
        <begin position="200"/>
        <end position="211"/>
    </location>
</feature>
<dbReference type="PANTHER" id="PTHR43071">
    <property type="entry name" value="2-AMINO-4-HYDROXY-6-HYDROXYMETHYLDIHYDROPTERIDINE PYROPHOSPHOKINASE"/>
    <property type="match status" value="1"/>
</dbReference>
<dbReference type="SUPFAM" id="SSF55083">
    <property type="entry name" value="6-hydroxymethyl-7,8-dihydropterin pyrophosphokinase, HPPK"/>
    <property type="match status" value="1"/>
</dbReference>
<evidence type="ECO:0000256" key="3">
    <source>
        <dbReference type="ARBA" id="ARBA00022679"/>
    </source>
</evidence>
<dbReference type="InterPro" id="IPR008278">
    <property type="entry name" value="4-PPantetheinyl_Trfase_dom"/>
</dbReference>
<dbReference type="Pfam" id="PF01288">
    <property type="entry name" value="HPPK"/>
    <property type="match status" value="1"/>
</dbReference>
<evidence type="ECO:0000256" key="2">
    <source>
        <dbReference type="ARBA" id="ARBA00013253"/>
    </source>
</evidence>
<keyword evidence="5" id="KW-0547">Nucleotide-binding</keyword>
<dbReference type="EC" id="2.7.6.3" evidence="2"/>
<evidence type="ECO:0000256" key="6">
    <source>
        <dbReference type="ARBA" id="ARBA00022777"/>
    </source>
</evidence>
<reference evidence="11 12" key="1">
    <citation type="journal article" date="2015" name="Stand. Genomic Sci.">
        <title>Genome sequence of a native-feather degrading extremely thermophilic Eubacterium, Fervidobacterium islandicum AW-1.</title>
        <authorList>
            <person name="Lee Y.J."/>
            <person name="Jeong H."/>
            <person name="Park G.S."/>
            <person name="Kwak Y."/>
            <person name="Lee S.J."/>
            <person name="Lee S.J."/>
            <person name="Park M.K."/>
            <person name="Kim J.Y."/>
            <person name="Kang H.K."/>
            <person name="Shin J.H."/>
            <person name="Lee D.W."/>
        </authorList>
    </citation>
    <scope>NUCLEOTIDE SEQUENCE [LARGE SCALE GENOMIC DNA]</scope>
    <source>
        <strain evidence="11 12">AW-1</strain>
    </source>
</reference>
<dbReference type="NCBIfam" id="TIGR00556">
    <property type="entry name" value="pantethn_trn"/>
    <property type="match status" value="1"/>
</dbReference>
<dbReference type="GO" id="GO:0000287">
    <property type="term" value="F:magnesium ion binding"/>
    <property type="evidence" value="ECO:0007669"/>
    <property type="project" value="InterPro"/>
</dbReference>
<name>A0AAI8CN31_FERIS</name>
<gene>
    <name evidence="11" type="primary">folK</name>
    <name evidence="11" type="ORF">NA23_10250</name>
</gene>
<keyword evidence="12" id="KW-1185">Reference proteome</keyword>
<evidence type="ECO:0000256" key="7">
    <source>
        <dbReference type="ARBA" id="ARBA00022840"/>
    </source>
</evidence>
<evidence type="ECO:0000313" key="11">
    <source>
        <dbReference type="EMBL" id="AMW33569.1"/>
    </source>
</evidence>
<dbReference type="Gene3D" id="3.30.70.560">
    <property type="entry name" value="7,8-Dihydro-6-hydroxymethylpterin-pyrophosphokinase HPPK"/>
    <property type="match status" value="1"/>
</dbReference>
<dbReference type="GO" id="GO:0006633">
    <property type="term" value="P:fatty acid biosynthetic process"/>
    <property type="evidence" value="ECO:0007669"/>
    <property type="project" value="InterPro"/>
</dbReference>
<keyword evidence="6" id="KW-0418">Kinase</keyword>
<keyword evidence="3 11" id="KW-0808">Transferase</keyword>
<dbReference type="Proteomes" id="UP000093740">
    <property type="component" value="Chromosome"/>
</dbReference>
<dbReference type="CDD" id="cd00483">
    <property type="entry name" value="HPPK"/>
    <property type="match status" value="1"/>
</dbReference>
<evidence type="ECO:0000256" key="8">
    <source>
        <dbReference type="ARBA" id="ARBA00022842"/>
    </source>
</evidence>
<evidence type="ECO:0000256" key="1">
    <source>
        <dbReference type="ARBA" id="ARBA00005051"/>
    </source>
</evidence>
<dbReference type="GO" id="GO:0016301">
    <property type="term" value="F:kinase activity"/>
    <property type="evidence" value="ECO:0007669"/>
    <property type="project" value="UniProtKB-KW"/>
</dbReference>
<dbReference type="PANTHER" id="PTHR43071:SF1">
    <property type="entry name" value="2-AMINO-4-HYDROXY-6-HYDROXYMETHYLDIHYDROPTERIDINE PYROPHOSPHOKINASE"/>
    <property type="match status" value="1"/>
</dbReference>
<evidence type="ECO:0000313" key="12">
    <source>
        <dbReference type="Proteomes" id="UP000093740"/>
    </source>
</evidence>
<sequence>MIIGLGNDIVDISRVDEKLQRRILTEEERKNKGGKITKEYVAGRFALKESYFKALLRGLSGNSFQDISFLNRIDGSLYAMHHRYKPSRNGLYNYIHASLSHDSFAFATVVLEKLHGKVFLGIGTNLGNREENIQKTIEKLSEISKVLSVSSIIETEAYGKTDQPSFLNCVVEIESNFAPDELLNELLRIEREMGRVRIEKWGPRIIDLDILFYGNLVIKSDVLTVPHYDFENRIFFVKPMYELAPNFVHPVSLKTVREILDELENKASKSKS</sequence>
<dbReference type="SUPFAM" id="SSF56214">
    <property type="entry name" value="4'-phosphopantetheinyl transferase"/>
    <property type="match status" value="1"/>
</dbReference>
<dbReference type="GO" id="GO:0046656">
    <property type="term" value="P:folic acid biosynthetic process"/>
    <property type="evidence" value="ECO:0007669"/>
    <property type="project" value="UniProtKB-KW"/>
</dbReference>
<evidence type="ECO:0000256" key="5">
    <source>
        <dbReference type="ARBA" id="ARBA00022741"/>
    </source>
</evidence>
<evidence type="ECO:0000259" key="10">
    <source>
        <dbReference type="PROSITE" id="PS00794"/>
    </source>
</evidence>
<dbReference type="KEGG" id="fia:NA23_10250"/>
<evidence type="ECO:0000256" key="9">
    <source>
        <dbReference type="ARBA" id="ARBA00022909"/>
    </source>
</evidence>
<dbReference type="NCBIfam" id="TIGR01498">
    <property type="entry name" value="folK"/>
    <property type="match status" value="1"/>
</dbReference>
<keyword evidence="9" id="KW-0289">Folate biosynthesis</keyword>
<dbReference type="InterPro" id="IPR004568">
    <property type="entry name" value="Ppantetheine-prot_Trfase_dom"/>
</dbReference>
<dbReference type="AlphaFoldDB" id="A0AAI8CN31"/>
<evidence type="ECO:0000256" key="4">
    <source>
        <dbReference type="ARBA" id="ARBA00022723"/>
    </source>
</evidence>
<dbReference type="PROSITE" id="PS00794">
    <property type="entry name" value="HPPK"/>
    <property type="match status" value="1"/>
</dbReference>
<keyword evidence="8" id="KW-0460">Magnesium</keyword>
<comment type="pathway">
    <text evidence="1">Cofactor biosynthesis; tetrahydrofolate biosynthesis; 2-amino-4-hydroxy-6-hydroxymethyl-7,8-dihydropteridine diphosphate from 7,8-dihydroneopterin triphosphate: step 4/4.</text>
</comment>
<accession>A0AAI8CN31</accession>
<protein>
    <recommendedName>
        <fullName evidence="2">2-amino-4-hydroxy-6-hydroxymethyldihydropteridine diphosphokinase</fullName>
        <ecNumber evidence="2">2.7.6.3</ecNumber>
    </recommendedName>
</protein>